<dbReference type="AlphaFoldDB" id="A0A078B5I7"/>
<dbReference type="SUPFAM" id="SSF103481">
    <property type="entry name" value="Multidrug resistance efflux transporter EmrE"/>
    <property type="match status" value="1"/>
</dbReference>
<feature type="compositionally biased region" description="Polar residues" evidence="1">
    <location>
        <begin position="1"/>
        <end position="13"/>
    </location>
</feature>
<name>A0A078B5I7_STYLE</name>
<reference evidence="4 5" key="1">
    <citation type="submission" date="2014-06" db="EMBL/GenBank/DDBJ databases">
        <authorList>
            <person name="Swart Estienne"/>
        </authorList>
    </citation>
    <scope>NUCLEOTIDE SEQUENCE [LARGE SCALE GENOMIC DNA]</scope>
    <source>
        <strain evidence="4 5">130c</strain>
    </source>
</reference>
<dbReference type="PANTHER" id="PTHR22911:SF79">
    <property type="entry name" value="MOBA-LIKE NTP TRANSFERASE DOMAIN-CONTAINING PROTEIN"/>
    <property type="match status" value="1"/>
</dbReference>
<feature type="transmembrane region" description="Helical" evidence="2">
    <location>
        <begin position="188"/>
        <end position="209"/>
    </location>
</feature>
<feature type="region of interest" description="Disordered" evidence="1">
    <location>
        <begin position="1"/>
        <end position="22"/>
    </location>
</feature>
<keyword evidence="5" id="KW-1185">Reference proteome</keyword>
<proteinExistence type="predicted"/>
<dbReference type="Proteomes" id="UP000039865">
    <property type="component" value="Unassembled WGS sequence"/>
</dbReference>
<feature type="transmembrane region" description="Helical" evidence="2">
    <location>
        <begin position="378"/>
        <end position="398"/>
    </location>
</feature>
<keyword evidence="2" id="KW-1133">Transmembrane helix</keyword>
<feature type="transmembrane region" description="Helical" evidence="2">
    <location>
        <begin position="350"/>
        <end position="372"/>
    </location>
</feature>
<dbReference type="OMA" id="QHCHILE"/>
<evidence type="ECO:0000313" key="5">
    <source>
        <dbReference type="Proteomes" id="UP000039865"/>
    </source>
</evidence>
<feature type="transmembrane region" description="Helical" evidence="2">
    <location>
        <begin position="320"/>
        <end position="338"/>
    </location>
</feature>
<feature type="transmembrane region" description="Helical" evidence="2">
    <location>
        <begin position="162"/>
        <end position="182"/>
    </location>
</feature>
<feature type="transmembrane region" description="Helical" evidence="2">
    <location>
        <begin position="278"/>
        <end position="300"/>
    </location>
</feature>
<dbReference type="InterPro" id="IPR037185">
    <property type="entry name" value="EmrE-like"/>
</dbReference>
<dbReference type="GO" id="GO:0016020">
    <property type="term" value="C:membrane"/>
    <property type="evidence" value="ECO:0007669"/>
    <property type="project" value="InterPro"/>
</dbReference>
<dbReference type="InterPro" id="IPR000620">
    <property type="entry name" value="EamA_dom"/>
</dbReference>
<feature type="transmembrane region" description="Helical" evidence="2">
    <location>
        <begin position="93"/>
        <end position="116"/>
    </location>
</feature>
<accession>A0A078B5I7</accession>
<keyword evidence="2" id="KW-0472">Membrane</keyword>
<evidence type="ECO:0000313" key="4">
    <source>
        <dbReference type="EMBL" id="CDW88567.1"/>
    </source>
</evidence>
<dbReference type="OrthoDB" id="74158at2759"/>
<dbReference type="Pfam" id="PF00892">
    <property type="entry name" value="EamA"/>
    <property type="match status" value="1"/>
</dbReference>
<keyword evidence="2" id="KW-0812">Transmembrane</keyword>
<gene>
    <name evidence="4" type="primary">Contig12949.g13810</name>
    <name evidence="4" type="ORF">STYLEM_17689</name>
</gene>
<feature type="domain" description="EamA" evidence="3">
    <location>
        <begin position="249"/>
        <end position="395"/>
    </location>
</feature>
<dbReference type="PANTHER" id="PTHR22911">
    <property type="entry name" value="ACYL-MALONYL CONDENSING ENZYME-RELATED"/>
    <property type="match status" value="1"/>
</dbReference>
<protein>
    <recommendedName>
        <fullName evidence="3">EamA domain-containing protein</fullName>
    </recommendedName>
</protein>
<evidence type="ECO:0000256" key="2">
    <source>
        <dbReference type="SAM" id="Phobius"/>
    </source>
</evidence>
<sequence length="403" mass="45606">MITSPPRLSNNPELTPDEISRSKSTQSFDDFLLTRYRNSNAKYDFSESPRYLDQNLISNKTCPERFELDLEQKDILATRDFQLQPKSSMTLNIFKISCLLLSLIATSSILPFSVALPLESTLLKLCWRYSSMIPFLIILSLFQLNQQRNQLKLMELIKDKNVMILATKSAISLFLVQTTYLVSGQYTIISHATILSSFGGAIIVVYRFITKQRVHQFEYMGIAMATIGCVVSCMDEVSKVKEEDLNIPLGDACGLLCSVFMVINFNQTHELIKKVPSSLVTLYSISLGLILIIFFGLSFDTFTLDMDVETGVFGFFDEKYFLYTFLVLGFFTGTVSQVTEYQALKYFSPLVVINFLLFDPIISQILSCWMGIDHAPGKMTYFGGLFTLLGIFFVSYGGQKLSK</sequence>
<dbReference type="EMBL" id="CCKQ01016708">
    <property type="protein sequence ID" value="CDW88567.1"/>
    <property type="molecule type" value="Genomic_DNA"/>
</dbReference>
<feature type="transmembrane region" description="Helical" evidence="2">
    <location>
        <begin position="122"/>
        <end position="142"/>
    </location>
</feature>
<evidence type="ECO:0000256" key="1">
    <source>
        <dbReference type="SAM" id="MobiDB-lite"/>
    </source>
</evidence>
<evidence type="ECO:0000259" key="3">
    <source>
        <dbReference type="Pfam" id="PF00892"/>
    </source>
</evidence>
<dbReference type="InParanoid" id="A0A078B5I7"/>
<organism evidence="4 5">
    <name type="scientific">Stylonychia lemnae</name>
    <name type="common">Ciliate</name>
    <dbReference type="NCBI Taxonomy" id="5949"/>
    <lineage>
        <taxon>Eukaryota</taxon>
        <taxon>Sar</taxon>
        <taxon>Alveolata</taxon>
        <taxon>Ciliophora</taxon>
        <taxon>Intramacronucleata</taxon>
        <taxon>Spirotrichea</taxon>
        <taxon>Stichotrichia</taxon>
        <taxon>Sporadotrichida</taxon>
        <taxon>Oxytrichidae</taxon>
        <taxon>Stylonychinae</taxon>
        <taxon>Stylonychia</taxon>
    </lineage>
</organism>